<evidence type="ECO:0000313" key="2">
    <source>
        <dbReference type="Proteomes" id="UP000624404"/>
    </source>
</evidence>
<keyword evidence="2" id="KW-1185">Reference proteome</keyword>
<protein>
    <submittedName>
        <fullName evidence="1">32626ff3-0078-4c9e-a0b4-c5722fa28b7f</fullName>
    </submittedName>
</protein>
<gene>
    <name evidence="1" type="ORF">SCLTRI_LOCUS6799</name>
</gene>
<reference evidence="1" key="1">
    <citation type="submission" date="2020-10" db="EMBL/GenBank/DDBJ databases">
        <authorList>
            <person name="Kusch S."/>
        </authorList>
    </citation>
    <scope>NUCLEOTIDE SEQUENCE</scope>
    <source>
        <strain evidence="1">SwB9</strain>
    </source>
</reference>
<dbReference type="AlphaFoldDB" id="A0A8H2VZL6"/>
<proteinExistence type="predicted"/>
<organism evidence="1 2">
    <name type="scientific">Sclerotinia trifoliorum</name>
    <dbReference type="NCBI Taxonomy" id="28548"/>
    <lineage>
        <taxon>Eukaryota</taxon>
        <taxon>Fungi</taxon>
        <taxon>Dikarya</taxon>
        <taxon>Ascomycota</taxon>
        <taxon>Pezizomycotina</taxon>
        <taxon>Leotiomycetes</taxon>
        <taxon>Helotiales</taxon>
        <taxon>Sclerotiniaceae</taxon>
        <taxon>Sclerotinia</taxon>
    </lineage>
</organism>
<name>A0A8H2VZL6_9HELO</name>
<sequence length="75" mass="8986">MLCLLNQVEEEGIYHYRQIIDNIHHRPVVLLSLVREITKKQTPWRYLMVRSSYQCMDYLENYGTYGTYGEMLDPG</sequence>
<accession>A0A8H2VZL6</accession>
<dbReference type="EMBL" id="CAJHIA010000024">
    <property type="protein sequence ID" value="CAD6447006.1"/>
    <property type="molecule type" value="Genomic_DNA"/>
</dbReference>
<dbReference type="Proteomes" id="UP000624404">
    <property type="component" value="Unassembled WGS sequence"/>
</dbReference>
<comment type="caution">
    <text evidence="1">The sequence shown here is derived from an EMBL/GenBank/DDBJ whole genome shotgun (WGS) entry which is preliminary data.</text>
</comment>
<evidence type="ECO:0000313" key="1">
    <source>
        <dbReference type="EMBL" id="CAD6447006.1"/>
    </source>
</evidence>